<dbReference type="Gene3D" id="3.30.160.620">
    <property type="match status" value="1"/>
</dbReference>
<dbReference type="InterPro" id="IPR035424">
    <property type="entry name" value="Antitoxin_RelB"/>
</dbReference>
<dbReference type="Pfam" id="PF12910">
    <property type="entry name" value="PHD_like"/>
    <property type="match status" value="1"/>
</dbReference>
<dbReference type="Proteomes" id="UP000013520">
    <property type="component" value="Chromosome"/>
</dbReference>
<dbReference type="AlphaFoldDB" id="R4KBI4"/>
<name>R4KBI4_9FIRM</name>
<reference evidence="1 2" key="1">
    <citation type="submission" date="2012-01" db="EMBL/GenBank/DDBJ databases">
        <title>Complete sequence of Desulfotomaculum gibsoniae DSM 7213.</title>
        <authorList>
            <consortium name="US DOE Joint Genome Institute"/>
            <person name="Lucas S."/>
            <person name="Han J."/>
            <person name="Lapidus A."/>
            <person name="Cheng J.-F."/>
            <person name="Goodwin L."/>
            <person name="Pitluck S."/>
            <person name="Peters L."/>
            <person name="Ovchinnikova G."/>
            <person name="Teshima H."/>
            <person name="Detter J.C."/>
            <person name="Han C."/>
            <person name="Tapia R."/>
            <person name="Land M."/>
            <person name="Hauser L."/>
            <person name="Kyrpides N."/>
            <person name="Ivanova N."/>
            <person name="Pagani I."/>
            <person name="Parshina S."/>
            <person name="Plugge C."/>
            <person name="Muyzer G."/>
            <person name="Kuever J."/>
            <person name="Ivanova A."/>
            <person name="Nazina T."/>
            <person name="Klenk H.-P."/>
            <person name="Brambilla E."/>
            <person name="Spring S."/>
            <person name="Stams A.F."/>
            <person name="Woyke T."/>
        </authorList>
    </citation>
    <scope>NUCLEOTIDE SEQUENCE [LARGE SCALE GENOMIC DNA]</scope>
    <source>
        <strain evidence="1 2">DSM 7213</strain>
    </source>
</reference>
<gene>
    <name evidence="1" type="ORF">Desgi_0972</name>
</gene>
<dbReference type="EMBL" id="CP003273">
    <property type="protein sequence ID" value="AGL00513.1"/>
    <property type="molecule type" value="Genomic_DNA"/>
</dbReference>
<dbReference type="OrthoDB" id="1807042at2"/>
<dbReference type="RefSeq" id="WP_006521169.1">
    <property type="nucleotide sequence ID" value="NC_021184.1"/>
</dbReference>
<keyword evidence="2" id="KW-1185">Reference proteome</keyword>
<organism evidence="1 2">
    <name type="scientific">Desulfoscipio gibsoniae DSM 7213</name>
    <dbReference type="NCBI Taxonomy" id="767817"/>
    <lineage>
        <taxon>Bacteria</taxon>
        <taxon>Bacillati</taxon>
        <taxon>Bacillota</taxon>
        <taxon>Clostridia</taxon>
        <taxon>Eubacteriales</taxon>
        <taxon>Desulfallaceae</taxon>
        <taxon>Desulfoscipio</taxon>
    </lineage>
</organism>
<proteinExistence type="predicted"/>
<sequence length="151" mass="17663">MPSVPIHEAKNKLSALRREAIIGKEFILADTKRKDDKPVSLISTVLLDELCETKTFSFEWIDEPTEETEHYSLYNQETGVYGVGPTKREAIEDFIDNIVDYTEVYLNDLPFYLSPSGDRRAHYWYLRRIIRCKGDRDQIYRVLDLNKVLEG</sequence>
<dbReference type="HOGENOM" id="CLU_1728425_0_0_9"/>
<evidence type="ECO:0000313" key="1">
    <source>
        <dbReference type="EMBL" id="AGL00513.1"/>
    </source>
</evidence>
<dbReference type="KEGG" id="dgi:Desgi_0972"/>
<evidence type="ECO:0000313" key="2">
    <source>
        <dbReference type="Proteomes" id="UP000013520"/>
    </source>
</evidence>
<protein>
    <submittedName>
        <fullName evidence="1">Uncharacterized protein</fullName>
    </submittedName>
</protein>
<accession>R4KBI4</accession>